<evidence type="ECO:0000313" key="1">
    <source>
        <dbReference type="Proteomes" id="UP000790787"/>
    </source>
</evidence>
<reference evidence="1" key="1">
    <citation type="journal article" date="2014" name="Nat. Commun.">
        <title>The tobacco genome sequence and its comparison with those of tomato and potato.</title>
        <authorList>
            <person name="Sierro N."/>
            <person name="Battey J.N."/>
            <person name="Ouadi S."/>
            <person name="Bakaher N."/>
            <person name="Bovet L."/>
            <person name="Willig A."/>
            <person name="Goepfert S."/>
            <person name="Peitsch M.C."/>
            <person name="Ivanov N.V."/>
        </authorList>
    </citation>
    <scope>NUCLEOTIDE SEQUENCE [LARGE SCALE GENOMIC DNA]</scope>
</reference>
<dbReference type="KEGG" id="nta:107798645"/>
<sequence length="191" mass="20951">MPSTGSTKKHGHKIEDRIALRLEATNLLQQGHLKELLSDKDRNTLVRCQECPGPPKPPSPTHTINMIIGGSDDASVNGIKFTTTHKLKRLITHEWHAGLEESSIFTELAADERIMVDDGSGACIIHPRVLAQMGLKDKIVPHCITLTGFNNAVEWTSGEIKLPVLTGGVTLEITFHIMSQDTTYNVIVGRS</sequence>
<keyword evidence="1" id="KW-1185">Reference proteome</keyword>
<dbReference type="GeneID" id="107798645"/>
<dbReference type="CDD" id="cd00303">
    <property type="entry name" value="retropepsin_like"/>
    <property type="match status" value="1"/>
</dbReference>
<dbReference type="PANTHER" id="PTHR33240">
    <property type="entry name" value="OS08G0508500 PROTEIN"/>
    <property type="match status" value="1"/>
</dbReference>
<dbReference type="InterPro" id="IPR021109">
    <property type="entry name" value="Peptidase_aspartic_dom_sf"/>
</dbReference>
<reference evidence="2" key="2">
    <citation type="submission" date="2025-08" db="UniProtKB">
        <authorList>
            <consortium name="RefSeq"/>
        </authorList>
    </citation>
    <scope>IDENTIFICATION</scope>
    <source>
        <tissue evidence="2">Leaf</tissue>
    </source>
</reference>
<dbReference type="AlphaFoldDB" id="A0A1S4AKC3"/>
<dbReference type="RefSeq" id="XP_016477152.1">
    <property type="nucleotide sequence ID" value="XM_016621666.1"/>
</dbReference>
<proteinExistence type="predicted"/>
<dbReference type="OrthoDB" id="1746852at2759"/>
<accession>A0A1S4AKC3</accession>
<dbReference type="PANTHER" id="PTHR33240:SF8">
    <property type="entry name" value="OS03G0439900 PROTEIN"/>
    <property type="match status" value="1"/>
</dbReference>
<dbReference type="PaxDb" id="4097-A0A1S4AKC3"/>
<gene>
    <name evidence="2" type="primary">LOC107798645</name>
</gene>
<evidence type="ECO:0000313" key="2">
    <source>
        <dbReference type="RefSeq" id="XP_016477152.1"/>
    </source>
</evidence>
<organism evidence="1 2">
    <name type="scientific">Nicotiana tabacum</name>
    <name type="common">Common tobacco</name>
    <dbReference type="NCBI Taxonomy" id="4097"/>
    <lineage>
        <taxon>Eukaryota</taxon>
        <taxon>Viridiplantae</taxon>
        <taxon>Streptophyta</taxon>
        <taxon>Embryophyta</taxon>
        <taxon>Tracheophyta</taxon>
        <taxon>Spermatophyta</taxon>
        <taxon>Magnoliopsida</taxon>
        <taxon>eudicotyledons</taxon>
        <taxon>Gunneridae</taxon>
        <taxon>Pentapetalae</taxon>
        <taxon>asterids</taxon>
        <taxon>lamiids</taxon>
        <taxon>Solanales</taxon>
        <taxon>Solanaceae</taxon>
        <taxon>Nicotianoideae</taxon>
        <taxon>Nicotianeae</taxon>
        <taxon>Nicotiana</taxon>
    </lineage>
</organism>
<protein>
    <submittedName>
        <fullName evidence="2">Uncharacterized protein LOC107798645</fullName>
    </submittedName>
</protein>
<name>A0A1S4AKC3_TOBAC</name>
<dbReference type="Gene3D" id="2.40.70.10">
    <property type="entry name" value="Acid Proteases"/>
    <property type="match status" value="1"/>
</dbReference>
<dbReference type="Proteomes" id="UP000790787">
    <property type="component" value="Chromosome 4"/>
</dbReference>